<dbReference type="NCBIfam" id="TIGR01214">
    <property type="entry name" value="rmlD"/>
    <property type="match status" value="1"/>
</dbReference>
<sequence length="299" mass="31489">MAKSPDAPILVFGAGGQLGQEVMAQGSARGLPVQGVKRAEADIGDAAAVTAAIESRKPRLILNAAAFTAVDKAESEPEAAHLANVVGIEILAKAAARFDVPLVHISTDYVFDGSKQGAYVESDPIKPLGVYGATKAEGEARLRAAAPKHIILRTAWVFGPYGANFLKTMLRLAGERDLLRVVADQRGCPTATADIAAAVFAIDQALDAPAADLWGTYHFAGADATTWHAFADAIVEAQTRWSGRRPKVEAITTQDYPTPAKRPQNSELNSGLFAATFGYRAAPLAERIAETLASLRTAA</sequence>
<dbReference type="Proteomes" id="UP000001695">
    <property type="component" value="Chromosome"/>
</dbReference>
<dbReference type="PANTHER" id="PTHR10491:SF4">
    <property type="entry name" value="METHIONINE ADENOSYLTRANSFERASE 2 SUBUNIT BETA"/>
    <property type="match status" value="1"/>
</dbReference>
<reference evidence="8 9" key="2">
    <citation type="journal article" date="2010" name="J. Bacteriol.">
        <title>Complete genome sequence of Beijerinckia indica subsp. indica.</title>
        <authorList>
            <person name="Tamas I."/>
            <person name="Dedysh S.N."/>
            <person name="Liesack W."/>
            <person name="Stott M.B."/>
            <person name="Alam M."/>
            <person name="Murrell J.C."/>
            <person name="Dunfield P.F."/>
        </authorList>
    </citation>
    <scope>NUCLEOTIDE SEQUENCE [LARGE SCALE GENOMIC DNA]</scope>
    <source>
        <strain evidence="9">ATCC 9039 / DSM 1715 / NCIMB 8712</strain>
    </source>
</reference>
<dbReference type="EC" id="1.1.1.133" evidence="3 6"/>
<dbReference type="Gene3D" id="3.40.50.720">
    <property type="entry name" value="NAD(P)-binding Rossmann-like Domain"/>
    <property type="match status" value="1"/>
</dbReference>
<dbReference type="STRING" id="395963.Bind_3501"/>
<keyword evidence="9" id="KW-1185">Reference proteome</keyword>
<comment type="function">
    <text evidence="6">Catalyzes the reduction of dTDP-6-deoxy-L-lyxo-4-hexulose to yield dTDP-L-rhamnose.</text>
</comment>
<dbReference type="InterPro" id="IPR029903">
    <property type="entry name" value="RmlD-like-bd"/>
</dbReference>
<evidence type="ECO:0000256" key="5">
    <source>
        <dbReference type="ARBA" id="ARBA00048200"/>
    </source>
</evidence>
<dbReference type="GO" id="GO:0019305">
    <property type="term" value="P:dTDP-rhamnose biosynthetic process"/>
    <property type="evidence" value="ECO:0007669"/>
    <property type="project" value="UniProtKB-UniPathway"/>
</dbReference>
<dbReference type="GO" id="GO:0008831">
    <property type="term" value="F:dTDP-4-dehydrorhamnose reductase activity"/>
    <property type="evidence" value="ECO:0007669"/>
    <property type="project" value="UniProtKB-EC"/>
</dbReference>
<comment type="cofactor">
    <cofactor evidence="6">
        <name>Mg(2+)</name>
        <dbReference type="ChEBI" id="CHEBI:18420"/>
    </cofactor>
    <text evidence="6">Binds 1 Mg(2+) ion per monomer.</text>
</comment>
<reference evidence="9" key="1">
    <citation type="submission" date="2008-03" db="EMBL/GenBank/DDBJ databases">
        <title>Complete sequence of chromosome of Beijerinckia indica subsp. indica ATCC 9039.</title>
        <authorList>
            <consortium name="US DOE Joint Genome Institute"/>
            <person name="Copeland A."/>
            <person name="Lucas S."/>
            <person name="Lapidus A."/>
            <person name="Glavina del Rio T."/>
            <person name="Dalin E."/>
            <person name="Tice H."/>
            <person name="Bruce D."/>
            <person name="Goodwin L."/>
            <person name="Pitluck S."/>
            <person name="LaButti K."/>
            <person name="Schmutz J."/>
            <person name="Larimer F."/>
            <person name="Land M."/>
            <person name="Hauser L."/>
            <person name="Kyrpides N."/>
            <person name="Mikhailova N."/>
            <person name="Dunfield P.F."/>
            <person name="Dedysh S.N."/>
            <person name="Liesack W."/>
            <person name="Saw J.H."/>
            <person name="Alam M."/>
            <person name="Chen Y."/>
            <person name="Murrell J.C."/>
            <person name="Richardson P."/>
        </authorList>
    </citation>
    <scope>NUCLEOTIDE SEQUENCE [LARGE SCALE GENOMIC DNA]</scope>
    <source>
        <strain evidence="9">ATCC 9039 / DSM 1715 / NCIMB 8712</strain>
    </source>
</reference>
<dbReference type="UniPathway" id="UPA00124"/>
<comment type="catalytic activity">
    <reaction evidence="5 6">
        <text>dTDP-beta-L-rhamnose + NADP(+) = dTDP-4-dehydro-beta-L-rhamnose + NADPH + H(+)</text>
        <dbReference type="Rhea" id="RHEA:21796"/>
        <dbReference type="ChEBI" id="CHEBI:15378"/>
        <dbReference type="ChEBI" id="CHEBI:57510"/>
        <dbReference type="ChEBI" id="CHEBI:57783"/>
        <dbReference type="ChEBI" id="CHEBI:58349"/>
        <dbReference type="ChEBI" id="CHEBI:62830"/>
        <dbReference type="EC" id="1.1.1.133"/>
    </reaction>
</comment>
<organism evidence="8 9">
    <name type="scientific">Beijerinckia indica subsp. indica (strain ATCC 9039 / DSM 1715 / NCIMB 8712)</name>
    <dbReference type="NCBI Taxonomy" id="395963"/>
    <lineage>
        <taxon>Bacteria</taxon>
        <taxon>Pseudomonadati</taxon>
        <taxon>Pseudomonadota</taxon>
        <taxon>Alphaproteobacteria</taxon>
        <taxon>Hyphomicrobiales</taxon>
        <taxon>Beijerinckiaceae</taxon>
        <taxon>Beijerinckia</taxon>
    </lineage>
</organism>
<comment type="similarity">
    <text evidence="2 6">Belongs to the dTDP-4-dehydrorhamnose reductase family.</text>
</comment>
<dbReference type="InterPro" id="IPR005913">
    <property type="entry name" value="dTDP_dehydrorham_reduct"/>
</dbReference>
<accession>B2IFF8</accession>
<dbReference type="KEGG" id="bid:Bind_3501"/>
<evidence type="ECO:0000313" key="9">
    <source>
        <dbReference type="Proteomes" id="UP000001695"/>
    </source>
</evidence>
<keyword evidence="6 8" id="KW-0560">Oxidoreductase</keyword>
<comment type="pathway">
    <text evidence="1 6">Carbohydrate biosynthesis; dTDP-L-rhamnose biosynthesis.</text>
</comment>
<dbReference type="CDD" id="cd05254">
    <property type="entry name" value="dTDP_HR_like_SDR_e"/>
    <property type="match status" value="1"/>
</dbReference>
<dbReference type="PANTHER" id="PTHR10491">
    <property type="entry name" value="DTDP-4-DEHYDRORHAMNOSE REDUCTASE"/>
    <property type="match status" value="1"/>
</dbReference>
<evidence type="ECO:0000256" key="4">
    <source>
        <dbReference type="ARBA" id="ARBA00017099"/>
    </source>
</evidence>
<dbReference type="Pfam" id="PF04321">
    <property type="entry name" value="RmlD_sub_bind"/>
    <property type="match status" value="1"/>
</dbReference>
<gene>
    <name evidence="8" type="ordered locus">Bind_3501</name>
</gene>
<dbReference type="RefSeq" id="WP_012386406.1">
    <property type="nucleotide sequence ID" value="NC_010581.1"/>
</dbReference>
<evidence type="ECO:0000313" key="8">
    <source>
        <dbReference type="EMBL" id="ACB97058.1"/>
    </source>
</evidence>
<dbReference type="SUPFAM" id="SSF51735">
    <property type="entry name" value="NAD(P)-binding Rossmann-fold domains"/>
    <property type="match status" value="1"/>
</dbReference>
<evidence type="ECO:0000256" key="3">
    <source>
        <dbReference type="ARBA" id="ARBA00012929"/>
    </source>
</evidence>
<proteinExistence type="inferred from homology"/>
<dbReference type="eggNOG" id="COG1091">
    <property type="taxonomic scope" value="Bacteria"/>
</dbReference>
<dbReference type="Gene3D" id="3.90.25.10">
    <property type="entry name" value="UDP-galactose 4-epimerase, domain 1"/>
    <property type="match status" value="1"/>
</dbReference>
<dbReference type="HOGENOM" id="CLU_045518_1_0_5"/>
<evidence type="ECO:0000259" key="7">
    <source>
        <dbReference type="Pfam" id="PF04321"/>
    </source>
</evidence>
<evidence type="ECO:0000256" key="1">
    <source>
        <dbReference type="ARBA" id="ARBA00004781"/>
    </source>
</evidence>
<protein>
    <recommendedName>
        <fullName evidence="4 6">dTDP-4-dehydrorhamnose reductase</fullName>
        <ecNumber evidence="3 6">1.1.1.133</ecNumber>
    </recommendedName>
</protein>
<dbReference type="AlphaFoldDB" id="B2IFF8"/>
<dbReference type="EMBL" id="CP001016">
    <property type="protein sequence ID" value="ACB97058.1"/>
    <property type="molecule type" value="Genomic_DNA"/>
</dbReference>
<feature type="domain" description="RmlD-like substrate binding" evidence="7">
    <location>
        <begin position="9"/>
        <end position="295"/>
    </location>
</feature>
<evidence type="ECO:0000256" key="6">
    <source>
        <dbReference type="RuleBase" id="RU364082"/>
    </source>
</evidence>
<keyword evidence="6" id="KW-0521">NADP</keyword>
<dbReference type="InterPro" id="IPR036291">
    <property type="entry name" value="NAD(P)-bd_dom_sf"/>
</dbReference>
<evidence type="ECO:0000256" key="2">
    <source>
        <dbReference type="ARBA" id="ARBA00010944"/>
    </source>
</evidence>
<name>B2IFF8_BEII9</name>